<evidence type="ECO:0000256" key="3">
    <source>
        <dbReference type="ARBA" id="ARBA00022598"/>
    </source>
</evidence>
<dbReference type="InterPro" id="IPR050062">
    <property type="entry name" value="Pro-tRNA_synthetase"/>
</dbReference>
<evidence type="ECO:0000256" key="8">
    <source>
        <dbReference type="ARBA" id="ARBA00029731"/>
    </source>
</evidence>
<dbReference type="InterPro" id="IPR002314">
    <property type="entry name" value="aa-tRNA-synt_IIb"/>
</dbReference>
<accession>A0A1F6MNY1</accession>
<sequence length="404" mass="45416">MRQTVLFTKTRKNAPKDEVSVNAQLLIRAGFIDKVSAGVYTYLPLGLSVLRNIQQIVREEMDALGAQEILMPALTPKELWTQTGRWDAIDVLFKIHGRDDKEYALGWSHEEVATPLVQKFVKSYKDLPVAVYQIQDKFRDEPRAKSGLLRGREFSMKDMYSFHANEEDVESFYARAQEAYLRVYTRCGLDALVAEASGGVFSKYSHEFQVPTPNGEDEIYFCASCGRHQNKEIVQKDETSCPHCGAPREVKKTIEVGNIFKLKTRFTDAFDFVYTDRDGGEKPVVMGCYGIGPSRVMGAIAEAHHDDAGLIWPESVAPFRVHLVSLAKDEDAARADEIYRALAEKTDVLYDDRPDASAGEKFADSDLIGIPKRMIVSAKTLKQGSVEIKDRLTGDVQMVKIEEL</sequence>
<dbReference type="GO" id="GO:0005524">
    <property type="term" value="F:ATP binding"/>
    <property type="evidence" value="ECO:0007669"/>
    <property type="project" value="UniProtKB-KW"/>
</dbReference>
<evidence type="ECO:0000256" key="5">
    <source>
        <dbReference type="ARBA" id="ARBA00022840"/>
    </source>
</evidence>
<reference evidence="11 12" key="1">
    <citation type="journal article" date="2016" name="Nat. Commun.">
        <title>Thousands of microbial genomes shed light on interconnected biogeochemical processes in an aquifer system.</title>
        <authorList>
            <person name="Anantharaman K."/>
            <person name="Brown C.T."/>
            <person name="Hug L.A."/>
            <person name="Sharon I."/>
            <person name="Castelle C.J."/>
            <person name="Probst A.J."/>
            <person name="Thomas B.C."/>
            <person name="Singh A."/>
            <person name="Wilkins M.J."/>
            <person name="Karaoz U."/>
            <person name="Brodie E.L."/>
            <person name="Williams K.H."/>
            <person name="Hubbard S.S."/>
            <person name="Banfield J.F."/>
        </authorList>
    </citation>
    <scope>NUCLEOTIDE SEQUENCE [LARGE SCALE GENOMIC DNA]</scope>
</reference>
<evidence type="ECO:0000313" key="12">
    <source>
        <dbReference type="Proteomes" id="UP000177457"/>
    </source>
</evidence>
<gene>
    <name evidence="11" type="ORF">A3C90_03970</name>
</gene>
<dbReference type="PANTHER" id="PTHR42753">
    <property type="entry name" value="MITOCHONDRIAL RIBOSOME PROTEIN L39/PROLYL-TRNA LIGASE FAMILY MEMBER"/>
    <property type="match status" value="1"/>
</dbReference>
<dbReference type="PRINTS" id="PR01046">
    <property type="entry name" value="TRNASYNTHPRO"/>
</dbReference>
<proteinExistence type="predicted"/>
<dbReference type="Pfam" id="PF00587">
    <property type="entry name" value="tRNA-synt_2b"/>
    <property type="match status" value="1"/>
</dbReference>
<evidence type="ECO:0000259" key="10">
    <source>
        <dbReference type="PROSITE" id="PS50862"/>
    </source>
</evidence>
<evidence type="ECO:0000256" key="7">
    <source>
        <dbReference type="ARBA" id="ARBA00023146"/>
    </source>
</evidence>
<dbReference type="InterPro" id="IPR004154">
    <property type="entry name" value="Anticodon-bd"/>
</dbReference>
<dbReference type="InterPro" id="IPR033730">
    <property type="entry name" value="ProRS_core_prok"/>
</dbReference>
<keyword evidence="5" id="KW-0067">ATP-binding</keyword>
<evidence type="ECO:0000256" key="6">
    <source>
        <dbReference type="ARBA" id="ARBA00022917"/>
    </source>
</evidence>
<comment type="caution">
    <text evidence="11">The sequence shown here is derived from an EMBL/GenBank/DDBJ whole genome shotgun (WGS) entry which is preliminary data.</text>
</comment>
<protein>
    <recommendedName>
        <fullName evidence="2">Proline--tRNA ligase</fullName>
        <ecNumber evidence="1">6.1.1.15</ecNumber>
    </recommendedName>
    <alternativeName>
        <fullName evidence="8">Prolyl-tRNA synthetase</fullName>
    </alternativeName>
</protein>
<dbReference type="AlphaFoldDB" id="A0A1F6MNY1"/>
<dbReference type="PROSITE" id="PS50862">
    <property type="entry name" value="AA_TRNA_LIGASE_II"/>
    <property type="match status" value="1"/>
</dbReference>
<evidence type="ECO:0000256" key="1">
    <source>
        <dbReference type="ARBA" id="ARBA00012831"/>
    </source>
</evidence>
<comment type="catalytic activity">
    <reaction evidence="9">
        <text>tRNA(Pro) + L-proline + ATP = L-prolyl-tRNA(Pro) + AMP + diphosphate</text>
        <dbReference type="Rhea" id="RHEA:14305"/>
        <dbReference type="Rhea" id="RHEA-COMP:9700"/>
        <dbReference type="Rhea" id="RHEA-COMP:9702"/>
        <dbReference type="ChEBI" id="CHEBI:30616"/>
        <dbReference type="ChEBI" id="CHEBI:33019"/>
        <dbReference type="ChEBI" id="CHEBI:60039"/>
        <dbReference type="ChEBI" id="CHEBI:78442"/>
        <dbReference type="ChEBI" id="CHEBI:78532"/>
        <dbReference type="ChEBI" id="CHEBI:456215"/>
        <dbReference type="EC" id="6.1.1.15"/>
    </reaction>
</comment>
<dbReference type="Pfam" id="PF03129">
    <property type="entry name" value="HGTP_anticodon"/>
    <property type="match status" value="1"/>
</dbReference>
<dbReference type="PANTHER" id="PTHR42753:SF2">
    <property type="entry name" value="PROLINE--TRNA LIGASE"/>
    <property type="match status" value="1"/>
</dbReference>
<dbReference type="Gene3D" id="3.40.50.800">
    <property type="entry name" value="Anticodon-binding domain"/>
    <property type="match status" value="1"/>
</dbReference>
<dbReference type="InterPro" id="IPR045864">
    <property type="entry name" value="aa-tRNA-synth_II/BPL/LPL"/>
</dbReference>
<evidence type="ECO:0000256" key="4">
    <source>
        <dbReference type="ARBA" id="ARBA00022741"/>
    </source>
</evidence>
<dbReference type="CDD" id="cd00861">
    <property type="entry name" value="ProRS_anticodon_short"/>
    <property type="match status" value="1"/>
</dbReference>
<dbReference type="STRING" id="1798683.A3C90_03970"/>
<dbReference type="InterPro" id="IPR036621">
    <property type="entry name" value="Anticodon-bd_dom_sf"/>
</dbReference>
<dbReference type="CDD" id="cd00779">
    <property type="entry name" value="ProRS_core_prok"/>
    <property type="match status" value="1"/>
</dbReference>
<evidence type="ECO:0000256" key="2">
    <source>
        <dbReference type="ARBA" id="ARBA00019110"/>
    </source>
</evidence>
<dbReference type="InterPro" id="IPR044140">
    <property type="entry name" value="ProRS_anticodon_short"/>
</dbReference>
<feature type="domain" description="Aminoacyl-transfer RNA synthetases class-II family profile" evidence="10">
    <location>
        <begin position="33"/>
        <end position="313"/>
    </location>
</feature>
<dbReference type="GO" id="GO:0006433">
    <property type="term" value="P:prolyl-tRNA aminoacylation"/>
    <property type="evidence" value="ECO:0007669"/>
    <property type="project" value="InterPro"/>
</dbReference>
<dbReference type="SUPFAM" id="SSF52954">
    <property type="entry name" value="Class II aaRS ABD-related"/>
    <property type="match status" value="1"/>
</dbReference>
<dbReference type="InterPro" id="IPR006195">
    <property type="entry name" value="aa-tRNA-synth_II"/>
</dbReference>
<dbReference type="EC" id="6.1.1.15" evidence="1"/>
<evidence type="ECO:0000313" key="11">
    <source>
        <dbReference type="EMBL" id="OGH73248.1"/>
    </source>
</evidence>
<keyword evidence="3" id="KW-0436">Ligase</keyword>
<evidence type="ECO:0000256" key="9">
    <source>
        <dbReference type="ARBA" id="ARBA00047671"/>
    </source>
</evidence>
<organism evidence="11 12">
    <name type="scientific">Candidatus Magasanikbacteria bacterium RIFCSPHIGHO2_02_FULL_51_14</name>
    <dbReference type="NCBI Taxonomy" id="1798683"/>
    <lineage>
        <taxon>Bacteria</taxon>
        <taxon>Candidatus Magasanikiibacteriota</taxon>
    </lineage>
</organism>
<dbReference type="Gene3D" id="3.30.930.10">
    <property type="entry name" value="Bira Bifunctional Protein, Domain 2"/>
    <property type="match status" value="1"/>
</dbReference>
<dbReference type="GO" id="GO:0004827">
    <property type="term" value="F:proline-tRNA ligase activity"/>
    <property type="evidence" value="ECO:0007669"/>
    <property type="project" value="UniProtKB-EC"/>
</dbReference>
<dbReference type="Proteomes" id="UP000177457">
    <property type="component" value="Unassembled WGS sequence"/>
</dbReference>
<dbReference type="InterPro" id="IPR002316">
    <property type="entry name" value="Pro-tRNA-ligase_IIa"/>
</dbReference>
<keyword evidence="4" id="KW-0547">Nucleotide-binding</keyword>
<name>A0A1F6MNY1_9BACT</name>
<dbReference type="GO" id="GO:0005829">
    <property type="term" value="C:cytosol"/>
    <property type="evidence" value="ECO:0007669"/>
    <property type="project" value="TreeGrafter"/>
</dbReference>
<keyword evidence="6" id="KW-0648">Protein biosynthesis</keyword>
<keyword evidence="7" id="KW-0030">Aminoacyl-tRNA synthetase</keyword>
<dbReference type="SUPFAM" id="SSF55681">
    <property type="entry name" value="Class II aaRS and biotin synthetases"/>
    <property type="match status" value="1"/>
</dbReference>
<dbReference type="EMBL" id="MFQE01000031">
    <property type="protein sequence ID" value="OGH73248.1"/>
    <property type="molecule type" value="Genomic_DNA"/>
</dbReference>